<reference evidence="2" key="1">
    <citation type="journal article" date="2019" name="Int. J. Syst. Evol. Microbiol.">
        <title>The Global Catalogue of Microorganisms (GCM) 10K type strain sequencing project: providing services to taxonomists for standard genome sequencing and annotation.</title>
        <authorList>
            <consortium name="The Broad Institute Genomics Platform"/>
            <consortium name="The Broad Institute Genome Sequencing Center for Infectious Disease"/>
            <person name="Wu L."/>
            <person name="Ma J."/>
        </authorList>
    </citation>
    <scope>NUCLEOTIDE SEQUENCE [LARGE SCALE GENOMIC DNA]</scope>
    <source>
        <strain evidence="2">IBRC-M 10987</strain>
    </source>
</reference>
<dbReference type="EMBL" id="JBHSAM010000034">
    <property type="protein sequence ID" value="MFC4103176.1"/>
    <property type="molecule type" value="Genomic_DNA"/>
</dbReference>
<keyword evidence="2" id="KW-1185">Reference proteome</keyword>
<evidence type="ECO:0000313" key="1">
    <source>
        <dbReference type="EMBL" id="MFC4103176.1"/>
    </source>
</evidence>
<name>A0ABV8KAZ2_9BACL</name>
<proteinExistence type="predicted"/>
<gene>
    <name evidence="1" type="ORF">ACFOZ8_26500</name>
</gene>
<dbReference type="Proteomes" id="UP001595715">
    <property type="component" value="Unassembled WGS sequence"/>
</dbReference>
<evidence type="ECO:0000313" key="2">
    <source>
        <dbReference type="Proteomes" id="UP001595715"/>
    </source>
</evidence>
<organism evidence="1 2">
    <name type="scientific">Paenibacillus xanthanilyticus</name>
    <dbReference type="NCBI Taxonomy" id="1783531"/>
    <lineage>
        <taxon>Bacteria</taxon>
        <taxon>Bacillati</taxon>
        <taxon>Bacillota</taxon>
        <taxon>Bacilli</taxon>
        <taxon>Bacillales</taxon>
        <taxon>Paenibacillaceae</taxon>
        <taxon>Paenibacillus</taxon>
    </lineage>
</organism>
<comment type="caution">
    <text evidence="1">The sequence shown here is derived from an EMBL/GenBank/DDBJ whole genome shotgun (WGS) entry which is preliminary data.</text>
</comment>
<dbReference type="RefSeq" id="WP_377721756.1">
    <property type="nucleotide sequence ID" value="NZ_JBHSAM010000034.1"/>
</dbReference>
<accession>A0ABV8KAZ2</accession>
<sequence>MDNVKRISEAENTRIKTEISVEVIIEQLGIDRLKLPAELSRVPINKEEAGIKP</sequence>
<protein>
    <submittedName>
        <fullName evidence="1">Uncharacterized protein</fullName>
    </submittedName>
</protein>